<proteinExistence type="inferred from homology"/>
<evidence type="ECO:0000256" key="8">
    <source>
        <dbReference type="SAM" id="Phobius"/>
    </source>
</evidence>
<keyword evidence="4" id="KW-1003">Cell membrane</keyword>
<feature type="transmembrane region" description="Helical" evidence="8">
    <location>
        <begin position="107"/>
        <end position="125"/>
    </location>
</feature>
<comment type="subcellular location">
    <subcellularLocation>
        <location evidence="1">Cell membrane</location>
        <topology evidence="1">Multi-pass membrane protein</topology>
    </subcellularLocation>
</comment>
<keyword evidence="6 8" id="KW-1133">Transmembrane helix</keyword>
<comment type="caution">
    <text evidence="9">The sequence shown here is derived from an EMBL/GenBank/DDBJ whole genome shotgun (WGS) entry which is preliminary data.</text>
</comment>
<protein>
    <submittedName>
        <fullName evidence="9">Hemin transport system permease protein HmuU</fullName>
    </submittedName>
</protein>
<gene>
    <name evidence="9" type="primary">hmuU</name>
    <name evidence="9" type="ORF">AN619_00810</name>
</gene>
<evidence type="ECO:0000256" key="3">
    <source>
        <dbReference type="ARBA" id="ARBA00022448"/>
    </source>
</evidence>
<feature type="transmembrane region" description="Helical" evidence="8">
    <location>
        <begin position="78"/>
        <end position="95"/>
    </location>
</feature>
<dbReference type="FunFam" id="1.10.3470.10:FF:000001">
    <property type="entry name" value="Vitamin B12 ABC transporter permease BtuC"/>
    <property type="match status" value="1"/>
</dbReference>
<dbReference type="SUPFAM" id="SSF81345">
    <property type="entry name" value="ABC transporter involved in vitamin B12 uptake, BtuC"/>
    <property type="match status" value="1"/>
</dbReference>
<reference evidence="9 10" key="1">
    <citation type="submission" date="2015-12" db="EMBL/GenBank/DDBJ databases">
        <title>Draft genome sequence of the thermoanaerobe Thermotalea metallivorans, an isolate from the runoff channel of the Great Artesian Basin, Australia.</title>
        <authorList>
            <person name="Patel B.K."/>
        </authorList>
    </citation>
    <scope>NUCLEOTIDE SEQUENCE [LARGE SCALE GENOMIC DNA]</scope>
    <source>
        <strain evidence="9 10">B2-1</strain>
    </source>
</reference>
<name>A0A140LEE7_9FIRM</name>
<keyword evidence="5 8" id="KW-0812">Transmembrane</keyword>
<dbReference type="AlphaFoldDB" id="A0A140LEE7"/>
<evidence type="ECO:0000313" key="10">
    <source>
        <dbReference type="Proteomes" id="UP000070456"/>
    </source>
</evidence>
<dbReference type="PANTHER" id="PTHR30472">
    <property type="entry name" value="FERRIC ENTEROBACTIN TRANSPORT SYSTEM PERMEASE PROTEIN"/>
    <property type="match status" value="1"/>
</dbReference>
<feature type="transmembrane region" description="Helical" evidence="8">
    <location>
        <begin position="165"/>
        <end position="188"/>
    </location>
</feature>
<dbReference type="GO" id="GO:0005886">
    <property type="term" value="C:plasma membrane"/>
    <property type="evidence" value="ECO:0007669"/>
    <property type="project" value="UniProtKB-SubCell"/>
</dbReference>
<comment type="similarity">
    <text evidence="2">Belongs to the binding-protein-dependent transport system permease family. FecCD subfamily.</text>
</comment>
<evidence type="ECO:0000256" key="1">
    <source>
        <dbReference type="ARBA" id="ARBA00004651"/>
    </source>
</evidence>
<dbReference type="PANTHER" id="PTHR30472:SF25">
    <property type="entry name" value="ABC TRANSPORTER PERMEASE PROTEIN MJ0876-RELATED"/>
    <property type="match status" value="1"/>
</dbReference>
<dbReference type="Pfam" id="PF01032">
    <property type="entry name" value="FecCD"/>
    <property type="match status" value="1"/>
</dbReference>
<feature type="transmembrane region" description="Helical" evidence="8">
    <location>
        <begin position="208"/>
        <end position="229"/>
    </location>
</feature>
<feature type="transmembrane region" description="Helical" evidence="8">
    <location>
        <begin position="294"/>
        <end position="312"/>
    </location>
</feature>
<dbReference type="Proteomes" id="UP000070456">
    <property type="component" value="Unassembled WGS sequence"/>
</dbReference>
<evidence type="ECO:0000256" key="4">
    <source>
        <dbReference type="ARBA" id="ARBA00022475"/>
    </source>
</evidence>
<feature type="transmembrane region" description="Helical" evidence="8">
    <location>
        <begin position="131"/>
        <end position="153"/>
    </location>
</feature>
<dbReference type="EMBL" id="LOEE01000003">
    <property type="protein sequence ID" value="KXG78922.1"/>
    <property type="molecule type" value="Genomic_DNA"/>
</dbReference>
<evidence type="ECO:0000313" key="9">
    <source>
        <dbReference type="EMBL" id="KXG78922.1"/>
    </source>
</evidence>
<dbReference type="Gene3D" id="1.10.3470.10">
    <property type="entry name" value="ABC transporter involved in vitamin B12 uptake, BtuC"/>
    <property type="match status" value="1"/>
</dbReference>
<dbReference type="GO" id="GO:0022857">
    <property type="term" value="F:transmembrane transporter activity"/>
    <property type="evidence" value="ECO:0007669"/>
    <property type="project" value="InterPro"/>
</dbReference>
<feature type="transmembrane region" description="Helical" evidence="8">
    <location>
        <begin position="319"/>
        <end position="343"/>
    </location>
</feature>
<dbReference type="CDD" id="cd06550">
    <property type="entry name" value="TM_ABC_iron-siderophores_like"/>
    <property type="match status" value="1"/>
</dbReference>
<evidence type="ECO:0000256" key="7">
    <source>
        <dbReference type="ARBA" id="ARBA00023136"/>
    </source>
</evidence>
<dbReference type="PATRIC" id="fig|520762.4.peg.92"/>
<evidence type="ECO:0000256" key="5">
    <source>
        <dbReference type="ARBA" id="ARBA00022692"/>
    </source>
</evidence>
<organism evidence="9 10">
    <name type="scientific">Thermotalea metallivorans</name>
    <dbReference type="NCBI Taxonomy" id="520762"/>
    <lineage>
        <taxon>Bacteria</taxon>
        <taxon>Bacillati</taxon>
        <taxon>Bacillota</taxon>
        <taxon>Clostridia</taxon>
        <taxon>Peptostreptococcales</taxon>
        <taxon>Thermotaleaceae</taxon>
        <taxon>Thermotalea</taxon>
    </lineage>
</organism>
<keyword evidence="7 8" id="KW-0472">Membrane</keyword>
<keyword evidence="3" id="KW-0813">Transport</keyword>
<dbReference type="InterPro" id="IPR037294">
    <property type="entry name" value="ABC_BtuC-like"/>
</dbReference>
<dbReference type="InterPro" id="IPR000522">
    <property type="entry name" value="ABC_transptr_permease_BtuC"/>
</dbReference>
<dbReference type="GO" id="GO:0033214">
    <property type="term" value="P:siderophore-iron import into cell"/>
    <property type="evidence" value="ECO:0007669"/>
    <property type="project" value="TreeGrafter"/>
</dbReference>
<evidence type="ECO:0000256" key="6">
    <source>
        <dbReference type="ARBA" id="ARBA00022989"/>
    </source>
</evidence>
<dbReference type="STRING" id="520762.AN619_00810"/>
<keyword evidence="10" id="KW-1185">Reference proteome</keyword>
<evidence type="ECO:0000256" key="2">
    <source>
        <dbReference type="ARBA" id="ARBA00007935"/>
    </source>
</evidence>
<feature type="transmembrane region" description="Helical" evidence="8">
    <location>
        <begin position="258"/>
        <end position="282"/>
    </location>
</feature>
<sequence>MMGQWHKKAKWNFILLLLSLVLLLGMMAAAAIGSASITMTDVLKVTGRSLPVIGEFFDTSGIPSHHGVIVKHVRLPRILLSVLVGISLSVCGATFQGMFQNPMADPFVIGISSGAALGATIAIVGKLDQVFLGMGSISLFAFLGALGSAYLVYHLAKIQSKVPVSTLLLSGIAVGQFLTAIMSFLMVIHSSDVNKIIFWTLGSFATKGWDQVQMMVVPALLGWFLLYYFSRDLNAMLLGEESAHHLGVEVEKTKKTLLLINSSIVAVAVSVSGIIGFVGLMIPHIARLLVGPDHRILIPASGLAGGMFMLFADTVARTVIAPVEIPVGIITALFGGPFFIYLLRKKKSSIL</sequence>
<accession>A0A140LEE7</accession>